<keyword evidence="6 12" id="KW-0812">Transmembrane</keyword>
<dbReference type="InterPro" id="IPR008509">
    <property type="entry name" value="MOT2/MFSD5"/>
</dbReference>
<evidence type="ECO:0000256" key="2">
    <source>
        <dbReference type="ARBA" id="ARBA00004651"/>
    </source>
</evidence>
<gene>
    <name evidence="13" type="ORF">EVOR1521_LOCUS2958</name>
</gene>
<dbReference type="Gene3D" id="1.20.1250.20">
    <property type="entry name" value="MFS general substrate transporter like domains"/>
    <property type="match status" value="1"/>
</dbReference>
<dbReference type="AlphaFoldDB" id="A0AA36MMG7"/>
<dbReference type="PANTHER" id="PTHR23516:SF1">
    <property type="entry name" value="MOLYBDATE-ANION TRANSPORTER"/>
    <property type="match status" value="1"/>
</dbReference>
<dbReference type="GO" id="GO:0015098">
    <property type="term" value="F:molybdate ion transmembrane transporter activity"/>
    <property type="evidence" value="ECO:0007669"/>
    <property type="project" value="InterPro"/>
</dbReference>
<dbReference type="PANTHER" id="PTHR23516">
    <property type="entry name" value="SAM (S-ADENOSYL METHIONINE) TRANSPORTER"/>
    <property type="match status" value="1"/>
</dbReference>
<evidence type="ECO:0000313" key="14">
    <source>
        <dbReference type="Proteomes" id="UP001178507"/>
    </source>
</evidence>
<feature type="transmembrane region" description="Helical" evidence="12">
    <location>
        <begin position="201"/>
        <end position="219"/>
    </location>
</feature>
<keyword evidence="7 12" id="KW-1133">Transmembrane helix</keyword>
<feature type="transmembrane region" description="Helical" evidence="12">
    <location>
        <begin position="103"/>
        <end position="124"/>
    </location>
</feature>
<evidence type="ECO:0000256" key="7">
    <source>
        <dbReference type="ARBA" id="ARBA00022989"/>
    </source>
</evidence>
<accession>A0AA36MMG7</accession>
<feature type="transmembrane region" description="Helical" evidence="12">
    <location>
        <begin position="161"/>
        <end position="180"/>
    </location>
</feature>
<dbReference type="Proteomes" id="UP001178507">
    <property type="component" value="Unassembled WGS sequence"/>
</dbReference>
<dbReference type="GO" id="GO:0006811">
    <property type="term" value="P:monoatomic ion transport"/>
    <property type="evidence" value="ECO:0007669"/>
    <property type="project" value="UniProtKB-KW"/>
</dbReference>
<evidence type="ECO:0000256" key="5">
    <source>
        <dbReference type="ARBA" id="ARBA00022475"/>
    </source>
</evidence>
<feature type="transmembrane region" description="Helical" evidence="12">
    <location>
        <begin position="353"/>
        <end position="383"/>
    </location>
</feature>
<feature type="transmembrane region" description="Helical" evidence="12">
    <location>
        <begin position="69"/>
        <end position="91"/>
    </location>
</feature>
<proteinExistence type="predicted"/>
<comment type="function">
    <text evidence="1">Mediates high-affinity intracellular uptake of the rare oligo-element molybdenum.</text>
</comment>
<feature type="transmembrane region" description="Helical" evidence="12">
    <location>
        <begin position="239"/>
        <end position="259"/>
    </location>
</feature>
<comment type="caution">
    <text evidence="13">The sequence shown here is derived from an EMBL/GenBank/DDBJ whole genome shotgun (WGS) entry which is preliminary data.</text>
</comment>
<keyword evidence="4" id="KW-0813">Transport</keyword>
<keyword evidence="9 12" id="KW-0472">Membrane</keyword>
<feature type="transmembrane region" description="Helical" evidence="12">
    <location>
        <begin position="290"/>
        <end position="309"/>
    </location>
</feature>
<keyword evidence="14" id="KW-1185">Reference proteome</keyword>
<feature type="transmembrane region" description="Helical" evidence="12">
    <location>
        <begin position="38"/>
        <end position="57"/>
    </location>
</feature>
<evidence type="ECO:0000256" key="9">
    <source>
        <dbReference type="ARBA" id="ARBA00023136"/>
    </source>
</evidence>
<evidence type="ECO:0000256" key="12">
    <source>
        <dbReference type="SAM" id="Phobius"/>
    </source>
</evidence>
<evidence type="ECO:0000256" key="10">
    <source>
        <dbReference type="ARBA" id="ARBA00030646"/>
    </source>
</evidence>
<dbReference type="SUPFAM" id="SSF103473">
    <property type="entry name" value="MFS general substrate transporter"/>
    <property type="match status" value="1"/>
</dbReference>
<keyword evidence="8" id="KW-0406">Ion transport</keyword>
<evidence type="ECO:0000256" key="3">
    <source>
        <dbReference type="ARBA" id="ARBA00021242"/>
    </source>
</evidence>
<organism evidence="13 14">
    <name type="scientific">Effrenium voratum</name>
    <dbReference type="NCBI Taxonomy" id="2562239"/>
    <lineage>
        <taxon>Eukaryota</taxon>
        <taxon>Sar</taxon>
        <taxon>Alveolata</taxon>
        <taxon>Dinophyceae</taxon>
        <taxon>Suessiales</taxon>
        <taxon>Symbiodiniaceae</taxon>
        <taxon>Effrenium</taxon>
    </lineage>
</organism>
<comment type="subcellular location">
    <subcellularLocation>
        <location evidence="2">Cell membrane</location>
        <topology evidence="2">Multi-pass membrane protein</topology>
    </subcellularLocation>
</comment>
<feature type="transmembrane region" description="Helical" evidence="12">
    <location>
        <begin position="321"/>
        <end position="341"/>
    </location>
</feature>
<evidence type="ECO:0000256" key="11">
    <source>
        <dbReference type="ARBA" id="ARBA00032555"/>
    </source>
</evidence>
<evidence type="ECO:0000256" key="1">
    <source>
        <dbReference type="ARBA" id="ARBA00003019"/>
    </source>
</evidence>
<dbReference type="Pfam" id="PF05631">
    <property type="entry name" value="MFS_5"/>
    <property type="match status" value="1"/>
</dbReference>
<evidence type="ECO:0000313" key="13">
    <source>
        <dbReference type="EMBL" id="CAJ1373003.1"/>
    </source>
</evidence>
<dbReference type="EMBL" id="CAUJNA010000169">
    <property type="protein sequence ID" value="CAJ1373003.1"/>
    <property type="molecule type" value="Genomic_DNA"/>
</dbReference>
<sequence>MWALEFAVLGSAWAFPSALRIIQGPGTEWLRQSVYHTLLPPMLGLSLWLAWAARPPVAEQPPGFQQHLVTYLAVWICCVAADWLQGPYVYALYEAYGYSETSIMVLFVAGYSASGVCSCGIGAVADRFGRKRCCMAFCVLHGLAAILIHWNVYAILIISRILAGAGTAILFSCFECWMVSEHNSRHHFSSSSLSYMFSLKFRAMYYVAVVAGLAAQLAVDSTHLTVLEGSRIYYGGYTVPYDISAALLVVGFLLIASLWNENYGCQSELGRPLMQDALHALVKDRNCRRLCAVVAIFEGSMYIFVSNWTPALESKEVPPPHGLTFALFMMAATCGSSVATLGRCLSARRQLRIILVLCVASFALAAQSACGAICQCLGAFMTFEFCVGWYFPCIGIAKSEHVPERIRGSMYNLFRVPLNATIGLVNEDEKRNLVEAPFTDEA</sequence>
<evidence type="ECO:0000256" key="4">
    <source>
        <dbReference type="ARBA" id="ARBA00022448"/>
    </source>
</evidence>
<feature type="transmembrane region" description="Helical" evidence="12">
    <location>
        <begin position="136"/>
        <end position="155"/>
    </location>
</feature>
<evidence type="ECO:0000256" key="6">
    <source>
        <dbReference type="ARBA" id="ARBA00022692"/>
    </source>
</evidence>
<name>A0AA36MMG7_9DINO</name>
<protein>
    <recommendedName>
        <fullName evidence="3">Molybdate-anion transporter</fullName>
    </recommendedName>
    <alternativeName>
        <fullName evidence="10">Major facilitator superfamily domain-containing protein 5</fullName>
    </alternativeName>
    <alternativeName>
        <fullName evidence="11">Molybdate transporter 2 homolog</fullName>
    </alternativeName>
</protein>
<reference evidence="13" key="1">
    <citation type="submission" date="2023-08" db="EMBL/GenBank/DDBJ databases">
        <authorList>
            <person name="Chen Y."/>
            <person name="Shah S."/>
            <person name="Dougan E. K."/>
            <person name="Thang M."/>
            <person name="Chan C."/>
        </authorList>
    </citation>
    <scope>NUCLEOTIDE SEQUENCE</scope>
</reference>
<evidence type="ECO:0000256" key="8">
    <source>
        <dbReference type="ARBA" id="ARBA00023065"/>
    </source>
</evidence>
<dbReference type="GO" id="GO:0005886">
    <property type="term" value="C:plasma membrane"/>
    <property type="evidence" value="ECO:0007669"/>
    <property type="project" value="UniProtKB-SubCell"/>
</dbReference>
<dbReference type="InterPro" id="IPR036259">
    <property type="entry name" value="MFS_trans_sf"/>
</dbReference>
<keyword evidence="5" id="KW-1003">Cell membrane</keyword>